<sequence length="208" mass="23601">MHLEFRNVSYSYNGIEDVLSSISFSIDSHEIFCLSGRNGAGKSTLLKLLTKINCNYTGDIFLDGIELREWKREEVNGKIGICFQESVMYMDTIMNNITLGKQGIPIERLDAYIKLLDTKKFIQDGGNAQIIGKNFSLSGGQQQIVAILRTIFGNKEVLIFDEPTANLDRIVKQNFMAILEELKLDHTILLITHDRELESHFNKIILNA</sequence>
<gene>
    <name evidence="4" type="ORF">DJ90_515</name>
</gene>
<comment type="caution">
    <text evidence="4">The sequence shown here is derived from an EMBL/GenBank/DDBJ whole genome shotgun (WGS) entry which is preliminary data.</text>
</comment>
<dbReference type="InterPro" id="IPR003439">
    <property type="entry name" value="ABC_transporter-like_ATP-bd"/>
</dbReference>
<accession>A0A090ZI28</accession>
<evidence type="ECO:0000256" key="2">
    <source>
        <dbReference type="ARBA" id="ARBA00022840"/>
    </source>
</evidence>
<dbReference type="SUPFAM" id="SSF52540">
    <property type="entry name" value="P-loop containing nucleoside triphosphate hydrolases"/>
    <property type="match status" value="1"/>
</dbReference>
<proteinExistence type="predicted"/>
<dbReference type="GO" id="GO:0015421">
    <property type="term" value="F:ABC-type oligopeptide transporter activity"/>
    <property type="evidence" value="ECO:0007669"/>
    <property type="project" value="TreeGrafter"/>
</dbReference>
<dbReference type="EMBL" id="JMQA01000020">
    <property type="protein sequence ID" value="KFN10043.1"/>
    <property type="molecule type" value="Genomic_DNA"/>
</dbReference>
<name>A0A090ZI28_PAEMA</name>
<keyword evidence="5" id="KW-1185">Reference proteome</keyword>
<dbReference type="InterPro" id="IPR027417">
    <property type="entry name" value="P-loop_NTPase"/>
</dbReference>
<dbReference type="PATRIC" id="fig|44252.3.peg.1755"/>
<organism evidence="4 5">
    <name type="scientific">Paenibacillus macerans</name>
    <name type="common">Bacillus macerans</name>
    <dbReference type="NCBI Taxonomy" id="44252"/>
    <lineage>
        <taxon>Bacteria</taxon>
        <taxon>Bacillati</taxon>
        <taxon>Bacillota</taxon>
        <taxon>Bacilli</taxon>
        <taxon>Bacillales</taxon>
        <taxon>Paenibacillaceae</taxon>
        <taxon>Paenibacillus</taxon>
    </lineage>
</organism>
<evidence type="ECO:0000313" key="5">
    <source>
        <dbReference type="Proteomes" id="UP000029278"/>
    </source>
</evidence>
<dbReference type="InterPro" id="IPR039421">
    <property type="entry name" value="Type_1_exporter"/>
</dbReference>
<dbReference type="STRING" id="44252.DJ90_515"/>
<dbReference type="InterPro" id="IPR003593">
    <property type="entry name" value="AAA+_ATPase"/>
</dbReference>
<dbReference type="PROSITE" id="PS50893">
    <property type="entry name" value="ABC_TRANSPORTER_2"/>
    <property type="match status" value="1"/>
</dbReference>
<keyword evidence="1" id="KW-0547">Nucleotide-binding</keyword>
<dbReference type="HOGENOM" id="CLU_000604_1_22_9"/>
<dbReference type="GO" id="GO:0016887">
    <property type="term" value="F:ATP hydrolysis activity"/>
    <property type="evidence" value="ECO:0007669"/>
    <property type="project" value="InterPro"/>
</dbReference>
<dbReference type="AlphaFoldDB" id="A0A090ZI28"/>
<dbReference type="GeneID" id="77012327"/>
<reference evidence="4 5" key="1">
    <citation type="submission" date="2014-04" db="EMBL/GenBank/DDBJ databases">
        <authorList>
            <person name="Bishop-Lilly K.A."/>
            <person name="Broomall S.M."/>
            <person name="Chain P.S."/>
            <person name="Chertkov O."/>
            <person name="Coyne S.R."/>
            <person name="Daligault H.E."/>
            <person name="Davenport K.W."/>
            <person name="Erkkila T."/>
            <person name="Frey K.G."/>
            <person name="Gibbons H.S."/>
            <person name="Gu W."/>
            <person name="Jaissle J."/>
            <person name="Johnson S.L."/>
            <person name="Koroleva G.I."/>
            <person name="Ladner J.T."/>
            <person name="Lo C.-C."/>
            <person name="Minogue T.D."/>
            <person name="Munk C."/>
            <person name="Palacios G.F."/>
            <person name="Redden C.L."/>
            <person name="Rosenzweig C.N."/>
            <person name="Scholz M.B."/>
            <person name="Teshima H."/>
            <person name="Xu Y."/>
        </authorList>
    </citation>
    <scope>NUCLEOTIDE SEQUENCE [LARGE SCALE GENOMIC DNA]</scope>
    <source>
        <strain evidence="4 5">8244</strain>
    </source>
</reference>
<dbReference type="Pfam" id="PF00005">
    <property type="entry name" value="ABC_tran"/>
    <property type="match status" value="1"/>
</dbReference>
<dbReference type="CDD" id="cd03228">
    <property type="entry name" value="ABCC_MRP_Like"/>
    <property type="match status" value="1"/>
</dbReference>
<dbReference type="PANTHER" id="PTHR43394">
    <property type="entry name" value="ATP-DEPENDENT PERMEASE MDL1, MITOCHONDRIAL"/>
    <property type="match status" value="1"/>
</dbReference>
<dbReference type="OrthoDB" id="9785080at2"/>
<evidence type="ECO:0000256" key="1">
    <source>
        <dbReference type="ARBA" id="ARBA00022741"/>
    </source>
</evidence>
<evidence type="ECO:0000313" key="4">
    <source>
        <dbReference type="EMBL" id="KFN10043.1"/>
    </source>
</evidence>
<dbReference type="Gene3D" id="3.40.50.300">
    <property type="entry name" value="P-loop containing nucleotide triphosphate hydrolases"/>
    <property type="match status" value="1"/>
</dbReference>
<dbReference type="SMART" id="SM00382">
    <property type="entry name" value="AAA"/>
    <property type="match status" value="1"/>
</dbReference>
<dbReference type="GO" id="GO:0005524">
    <property type="term" value="F:ATP binding"/>
    <property type="evidence" value="ECO:0007669"/>
    <property type="project" value="UniProtKB-KW"/>
</dbReference>
<dbReference type="PANTHER" id="PTHR43394:SF1">
    <property type="entry name" value="ATP-BINDING CASSETTE SUB-FAMILY B MEMBER 10, MITOCHONDRIAL"/>
    <property type="match status" value="1"/>
</dbReference>
<evidence type="ECO:0000259" key="3">
    <source>
        <dbReference type="PROSITE" id="PS50893"/>
    </source>
</evidence>
<keyword evidence="2" id="KW-0067">ATP-binding</keyword>
<protein>
    <submittedName>
        <fullName evidence="4">ABC transporter family protein</fullName>
    </submittedName>
</protein>
<feature type="domain" description="ABC transporter" evidence="3">
    <location>
        <begin position="3"/>
        <end position="206"/>
    </location>
</feature>
<dbReference type="Proteomes" id="UP000029278">
    <property type="component" value="Unassembled WGS sequence"/>
</dbReference>
<dbReference type="RefSeq" id="WP_036621105.1">
    <property type="nucleotide sequence ID" value="NZ_BGML01000005.1"/>
</dbReference>